<dbReference type="InterPro" id="IPR007627">
    <property type="entry name" value="RNA_pol_sigma70_r2"/>
</dbReference>
<name>A0ABV6QGR4_9ACTN</name>
<evidence type="ECO:0000256" key="4">
    <source>
        <dbReference type="ARBA" id="ARBA00023125"/>
    </source>
</evidence>
<evidence type="ECO:0000256" key="5">
    <source>
        <dbReference type="ARBA" id="ARBA00023163"/>
    </source>
</evidence>
<dbReference type="NCBIfam" id="TIGR02983">
    <property type="entry name" value="SigE-fam_strep"/>
    <property type="match status" value="1"/>
</dbReference>
<keyword evidence="5" id="KW-0804">Transcription</keyword>
<keyword evidence="2" id="KW-0805">Transcription regulation</keyword>
<evidence type="ECO:0000256" key="1">
    <source>
        <dbReference type="ARBA" id="ARBA00010641"/>
    </source>
</evidence>
<dbReference type="Pfam" id="PF08281">
    <property type="entry name" value="Sigma70_r4_2"/>
    <property type="match status" value="1"/>
</dbReference>
<proteinExistence type="inferred from homology"/>
<evidence type="ECO:0000256" key="3">
    <source>
        <dbReference type="ARBA" id="ARBA00023082"/>
    </source>
</evidence>
<feature type="domain" description="RNA polymerase sigma-70 region 2" evidence="6">
    <location>
        <begin position="15"/>
        <end position="77"/>
    </location>
</feature>
<sequence>MPRDEGFAEYAAVRQQRLYRQAYLLCGDRDKAQDLVQSTLLKLYRAWPSVQRADNVDAYSYKTLVRTFVDGERRWRRERDWFRRPDAARAPRSDDLRMTLLAALAELPAKARAVVVLRYWEDLSIEQTASALGCSTGTVKSHSSRALAVLRDRLGDDFHALVTP</sequence>
<dbReference type="Gene3D" id="1.10.1740.10">
    <property type="match status" value="1"/>
</dbReference>
<evidence type="ECO:0000313" key="9">
    <source>
        <dbReference type="Proteomes" id="UP001589890"/>
    </source>
</evidence>
<dbReference type="SUPFAM" id="SSF88946">
    <property type="entry name" value="Sigma2 domain of RNA polymerase sigma factors"/>
    <property type="match status" value="1"/>
</dbReference>
<dbReference type="InterPro" id="IPR013324">
    <property type="entry name" value="RNA_pol_sigma_r3/r4-like"/>
</dbReference>
<organism evidence="8 9">
    <name type="scientific">Kribbella deserti</name>
    <dbReference type="NCBI Taxonomy" id="1926257"/>
    <lineage>
        <taxon>Bacteria</taxon>
        <taxon>Bacillati</taxon>
        <taxon>Actinomycetota</taxon>
        <taxon>Actinomycetes</taxon>
        <taxon>Propionibacteriales</taxon>
        <taxon>Kribbellaceae</taxon>
        <taxon>Kribbella</taxon>
    </lineage>
</organism>
<reference evidence="8 9" key="1">
    <citation type="submission" date="2024-09" db="EMBL/GenBank/DDBJ databases">
        <authorList>
            <person name="Sun Q."/>
            <person name="Mori K."/>
        </authorList>
    </citation>
    <scope>NUCLEOTIDE SEQUENCE [LARGE SCALE GENOMIC DNA]</scope>
    <source>
        <strain evidence="8 9">CGMCC 1.15906</strain>
    </source>
</reference>
<dbReference type="InterPro" id="IPR036388">
    <property type="entry name" value="WH-like_DNA-bd_sf"/>
</dbReference>
<dbReference type="InterPro" id="IPR013325">
    <property type="entry name" value="RNA_pol_sigma_r2"/>
</dbReference>
<dbReference type="InterPro" id="IPR013249">
    <property type="entry name" value="RNA_pol_sigma70_r4_t2"/>
</dbReference>
<dbReference type="RefSeq" id="WP_380044535.1">
    <property type="nucleotide sequence ID" value="NZ_JBHLTC010000006.1"/>
</dbReference>
<keyword evidence="4" id="KW-0238">DNA-binding</keyword>
<comment type="caution">
    <text evidence="8">The sequence shown here is derived from an EMBL/GenBank/DDBJ whole genome shotgun (WGS) entry which is preliminary data.</text>
</comment>
<dbReference type="Pfam" id="PF04542">
    <property type="entry name" value="Sigma70_r2"/>
    <property type="match status" value="1"/>
</dbReference>
<dbReference type="Proteomes" id="UP001589890">
    <property type="component" value="Unassembled WGS sequence"/>
</dbReference>
<evidence type="ECO:0000259" key="6">
    <source>
        <dbReference type="Pfam" id="PF04542"/>
    </source>
</evidence>
<dbReference type="PANTHER" id="PTHR43133">
    <property type="entry name" value="RNA POLYMERASE ECF-TYPE SIGMA FACTO"/>
    <property type="match status" value="1"/>
</dbReference>
<accession>A0ABV6QGR4</accession>
<dbReference type="NCBIfam" id="TIGR02937">
    <property type="entry name" value="sigma70-ECF"/>
    <property type="match status" value="1"/>
</dbReference>
<dbReference type="InterPro" id="IPR039425">
    <property type="entry name" value="RNA_pol_sigma-70-like"/>
</dbReference>
<dbReference type="EMBL" id="JBHLTC010000006">
    <property type="protein sequence ID" value="MFC0623835.1"/>
    <property type="molecule type" value="Genomic_DNA"/>
</dbReference>
<dbReference type="SUPFAM" id="SSF88659">
    <property type="entry name" value="Sigma3 and sigma4 domains of RNA polymerase sigma factors"/>
    <property type="match status" value="1"/>
</dbReference>
<evidence type="ECO:0000256" key="2">
    <source>
        <dbReference type="ARBA" id="ARBA00023015"/>
    </source>
</evidence>
<evidence type="ECO:0000313" key="8">
    <source>
        <dbReference type="EMBL" id="MFC0623835.1"/>
    </source>
</evidence>
<keyword evidence="9" id="KW-1185">Reference proteome</keyword>
<comment type="similarity">
    <text evidence="1">Belongs to the sigma-70 factor family. ECF subfamily.</text>
</comment>
<dbReference type="InterPro" id="IPR014325">
    <property type="entry name" value="RNA_pol_sigma-E_actinobac"/>
</dbReference>
<dbReference type="Gene3D" id="1.10.10.10">
    <property type="entry name" value="Winged helix-like DNA-binding domain superfamily/Winged helix DNA-binding domain"/>
    <property type="match status" value="1"/>
</dbReference>
<protein>
    <submittedName>
        <fullName evidence="8">SigE family RNA polymerase sigma factor</fullName>
    </submittedName>
</protein>
<evidence type="ECO:0000259" key="7">
    <source>
        <dbReference type="Pfam" id="PF08281"/>
    </source>
</evidence>
<gene>
    <name evidence="8" type="ORF">ACFFGN_07170</name>
</gene>
<dbReference type="CDD" id="cd06171">
    <property type="entry name" value="Sigma70_r4"/>
    <property type="match status" value="1"/>
</dbReference>
<dbReference type="PANTHER" id="PTHR43133:SF50">
    <property type="entry name" value="ECF RNA POLYMERASE SIGMA FACTOR SIGM"/>
    <property type="match status" value="1"/>
</dbReference>
<dbReference type="InterPro" id="IPR014284">
    <property type="entry name" value="RNA_pol_sigma-70_dom"/>
</dbReference>
<feature type="domain" description="RNA polymerase sigma factor 70 region 4 type 2" evidence="7">
    <location>
        <begin position="98"/>
        <end position="148"/>
    </location>
</feature>
<keyword evidence="3" id="KW-0731">Sigma factor</keyword>